<dbReference type="Proteomes" id="UP001303647">
    <property type="component" value="Unassembled WGS sequence"/>
</dbReference>
<evidence type="ECO:0000256" key="1">
    <source>
        <dbReference type="ARBA" id="ARBA00006155"/>
    </source>
</evidence>
<dbReference type="PANTHER" id="PTHR11947:SF20">
    <property type="entry name" value="[3-METHYL-2-OXOBUTANOATE DEHYDROGENASE [LIPOAMIDE]] KINASE, MITOCHONDRIAL"/>
    <property type="match status" value="1"/>
</dbReference>
<reference evidence="11" key="2">
    <citation type="submission" date="2023-05" db="EMBL/GenBank/DDBJ databases">
        <authorList>
            <consortium name="Lawrence Berkeley National Laboratory"/>
            <person name="Steindorff A."/>
            <person name="Hensen N."/>
            <person name="Bonometti L."/>
            <person name="Westerberg I."/>
            <person name="Brannstrom I.O."/>
            <person name="Guillou S."/>
            <person name="Cros-Aarteil S."/>
            <person name="Calhoun S."/>
            <person name="Haridas S."/>
            <person name="Kuo A."/>
            <person name="Mondo S."/>
            <person name="Pangilinan J."/>
            <person name="Riley R."/>
            <person name="Labutti K."/>
            <person name="Andreopoulos B."/>
            <person name="Lipzen A."/>
            <person name="Chen C."/>
            <person name="Yanf M."/>
            <person name="Daum C."/>
            <person name="Ng V."/>
            <person name="Clum A."/>
            <person name="Ohm R."/>
            <person name="Martin F."/>
            <person name="Silar P."/>
            <person name="Natvig D."/>
            <person name="Lalanne C."/>
            <person name="Gautier V."/>
            <person name="Ament-Velasquez S.L."/>
            <person name="Kruys A."/>
            <person name="Hutchinson M.I."/>
            <person name="Powell A.J."/>
            <person name="Barry K."/>
            <person name="Miller A.N."/>
            <person name="Grigoriev I.V."/>
            <person name="Debuchy R."/>
            <person name="Gladieux P."/>
            <person name="Thoren M.H."/>
            <person name="Johannesson H."/>
        </authorList>
    </citation>
    <scope>NUCLEOTIDE SEQUENCE</scope>
    <source>
        <strain evidence="11">CBS 359.72</strain>
    </source>
</reference>
<dbReference type="InterPro" id="IPR039028">
    <property type="entry name" value="BCKD/PDK"/>
</dbReference>
<dbReference type="SMART" id="SM00387">
    <property type="entry name" value="HATPase_c"/>
    <property type="match status" value="1"/>
</dbReference>
<keyword evidence="7 8" id="KW-0496">Mitochondrion</keyword>
<dbReference type="InterPro" id="IPR003594">
    <property type="entry name" value="HATPase_dom"/>
</dbReference>
<dbReference type="EC" id="2.7.11.-" evidence="8"/>
<organism evidence="11 12">
    <name type="scientific">Corynascus novoguineensis</name>
    <dbReference type="NCBI Taxonomy" id="1126955"/>
    <lineage>
        <taxon>Eukaryota</taxon>
        <taxon>Fungi</taxon>
        <taxon>Dikarya</taxon>
        <taxon>Ascomycota</taxon>
        <taxon>Pezizomycotina</taxon>
        <taxon>Sordariomycetes</taxon>
        <taxon>Sordariomycetidae</taxon>
        <taxon>Sordariales</taxon>
        <taxon>Chaetomiaceae</taxon>
        <taxon>Corynascus</taxon>
    </lineage>
</organism>
<comment type="caution">
    <text evidence="11">The sequence shown here is derived from an EMBL/GenBank/DDBJ whole genome shotgun (WGS) entry which is preliminary data.</text>
</comment>
<proteinExistence type="inferred from homology"/>
<dbReference type="GO" id="GO:0005524">
    <property type="term" value="F:ATP binding"/>
    <property type="evidence" value="ECO:0007669"/>
    <property type="project" value="UniProtKB-UniRule"/>
</dbReference>
<evidence type="ECO:0000256" key="7">
    <source>
        <dbReference type="ARBA" id="ARBA00023128"/>
    </source>
</evidence>
<keyword evidence="2" id="KW-0597">Phosphoprotein</keyword>
<dbReference type="SUPFAM" id="SSF69012">
    <property type="entry name" value="alpha-ketoacid dehydrogenase kinase, N-terminal domain"/>
    <property type="match status" value="1"/>
</dbReference>
<gene>
    <name evidence="11" type="ORF">C7999DRAFT_31635</name>
</gene>
<dbReference type="Gene3D" id="3.30.565.10">
    <property type="entry name" value="Histidine kinase-like ATPase, C-terminal domain"/>
    <property type="match status" value="1"/>
</dbReference>
<feature type="region of interest" description="Disordered" evidence="9">
    <location>
        <begin position="32"/>
        <end position="59"/>
    </location>
</feature>
<dbReference type="InterPro" id="IPR036784">
    <property type="entry name" value="AK/P_DHK_N_sf"/>
</dbReference>
<evidence type="ECO:0000313" key="11">
    <source>
        <dbReference type="EMBL" id="KAK4247954.1"/>
    </source>
</evidence>
<evidence type="ECO:0000256" key="2">
    <source>
        <dbReference type="ARBA" id="ARBA00022553"/>
    </source>
</evidence>
<sequence>MRRAIVRPLWSRPRAISKAILRSNCRGRASSTLQHLKDASVAHQRPQAAHGDGERRHRGHDVVPHLAKQPLHPLSLADLVKHGRPPLSAEALLASARFTLSLLPIRLAHRIQALRNLPYIVVSNPNISRIYNNYQHSLSTLLPWQGRTISNLEDEIRFTEVLAELVQTHTDTIPILARGFLECRKYISPSEVTRFLDEHLRARIGTRLVAEQHIALHFSSTPHFDPSASPTPCPEHPSYIGVIDTALRPASTVDSCGGFVADICELNYGVRPQWVVDGEPDTTFAFVPMHLEYIITELLKNAFRATVENGKNSEPVVITIAPEPPSVRPPPPQQGQVRLGPPHESRGAFDRDAIAPLDDNAPGVTIRIRDRGGGIGTDVLPHIWNYSFTTFSESDDDYAPGSRSPSSPLSSSSSSSWGNSYGYGGTSDALSVISAASNGSSSIAGLGYGLPLSRAYAEYFGGGIAVQSLHGWGTDVYLRLKGVGKIE</sequence>
<dbReference type="Gene3D" id="1.20.140.20">
    <property type="entry name" value="Alpha-ketoacid/pyruvate dehydrogenase kinase, N-terminal domain"/>
    <property type="match status" value="1"/>
</dbReference>
<dbReference type="PANTHER" id="PTHR11947">
    <property type="entry name" value="PYRUVATE DEHYDROGENASE KINASE"/>
    <property type="match status" value="1"/>
</dbReference>
<evidence type="ECO:0000259" key="10">
    <source>
        <dbReference type="SMART" id="SM00387"/>
    </source>
</evidence>
<evidence type="ECO:0000256" key="9">
    <source>
        <dbReference type="SAM" id="MobiDB-lite"/>
    </source>
</evidence>
<feature type="region of interest" description="Disordered" evidence="9">
    <location>
        <begin position="395"/>
        <end position="418"/>
    </location>
</feature>
<evidence type="ECO:0000256" key="3">
    <source>
        <dbReference type="ARBA" id="ARBA00022679"/>
    </source>
</evidence>
<keyword evidence="5 8" id="KW-0418">Kinase</keyword>
<feature type="compositionally biased region" description="Low complexity" evidence="9">
    <location>
        <begin position="400"/>
        <end position="418"/>
    </location>
</feature>
<evidence type="ECO:0000256" key="5">
    <source>
        <dbReference type="ARBA" id="ARBA00022777"/>
    </source>
</evidence>
<dbReference type="InterPro" id="IPR036890">
    <property type="entry name" value="HATPase_C_sf"/>
</dbReference>
<comment type="subcellular location">
    <subcellularLocation>
        <location evidence="8">Mitochondrion matrix</location>
    </subcellularLocation>
</comment>
<feature type="compositionally biased region" description="Basic and acidic residues" evidence="9">
    <location>
        <begin position="341"/>
        <end position="353"/>
    </location>
</feature>
<keyword evidence="12" id="KW-1185">Reference proteome</keyword>
<protein>
    <recommendedName>
        <fullName evidence="8">Protein-serine/threonine kinase</fullName>
        <ecNumber evidence="8">2.7.11.-</ecNumber>
    </recommendedName>
</protein>
<evidence type="ECO:0000256" key="6">
    <source>
        <dbReference type="ARBA" id="ARBA00022840"/>
    </source>
</evidence>
<dbReference type="EMBL" id="MU857645">
    <property type="protein sequence ID" value="KAK4247954.1"/>
    <property type="molecule type" value="Genomic_DNA"/>
</dbReference>
<dbReference type="GO" id="GO:0005759">
    <property type="term" value="C:mitochondrial matrix"/>
    <property type="evidence" value="ECO:0007669"/>
    <property type="project" value="UniProtKB-SubCell"/>
</dbReference>
<dbReference type="InterPro" id="IPR018955">
    <property type="entry name" value="BCDHK/PDK_N"/>
</dbReference>
<reference evidence="11" key="1">
    <citation type="journal article" date="2023" name="Mol. Phylogenet. Evol.">
        <title>Genome-scale phylogeny and comparative genomics of the fungal order Sordariales.</title>
        <authorList>
            <person name="Hensen N."/>
            <person name="Bonometti L."/>
            <person name="Westerberg I."/>
            <person name="Brannstrom I.O."/>
            <person name="Guillou S."/>
            <person name="Cros-Aarteil S."/>
            <person name="Calhoun S."/>
            <person name="Haridas S."/>
            <person name="Kuo A."/>
            <person name="Mondo S."/>
            <person name="Pangilinan J."/>
            <person name="Riley R."/>
            <person name="LaButti K."/>
            <person name="Andreopoulos B."/>
            <person name="Lipzen A."/>
            <person name="Chen C."/>
            <person name="Yan M."/>
            <person name="Daum C."/>
            <person name="Ng V."/>
            <person name="Clum A."/>
            <person name="Steindorff A."/>
            <person name="Ohm R.A."/>
            <person name="Martin F."/>
            <person name="Silar P."/>
            <person name="Natvig D.O."/>
            <person name="Lalanne C."/>
            <person name="Gautier V."/>
            <person name="Ament-Velasquez S.L."/>
            <person name="Kruys A."/>
            <person name="Hutchinson M.I."/>
            <person name="Powell A.J."/>
            <person name="Barry K."/>
            <person name="Miller A.N."/>
            <person name="Grigoriev I.V."/>
            <person name="Debuchy R."/>
            <person name="Gladieux P."/>
            <person name="Hiltunen Thoren M."/>
            <person name="Johannesson H."/>
        </authorList>
    </citation>
    <scope>NUCLEOTIDE SEQUENCE</scope>
    <source>
        <strain evidence="11">CBS 359.72</strain>
    </source>
</reference>
<accession>A0AAN7HQY3</accession>
<dbReference type="SUPFAM" id="SSF55874">
    <property type="entry name" value="ATPase domain of HSP90 chaperone/DNA topoisomerase II/histidine kinase"/>
    <property type="match status" value="1"/>
</dbReference>
<evidence type="ECO:0000256" key="4">
    <source>
        <dbReference type="ARBA" id="ARBA00022741"/>
    </source>
</evidence>
<evidence type="ECO:0000313" key="12">
    <source>
        <dbReference type="Proteomes" id="UP001303647"/>
    </source>
</evidence>
<feature type="compositionally biased region" description="Pro residues" evidence="9">
    <location>
        <begin position="322"/>
        <end position="333"/>
    </location>
</feature>
<dbReference type="GO" id="GO:0010906">
    <property type="term" value="P:regulation of glucose metabolic process"/>
    <property type="evidence" value="ECO:0007669"/>
    <property type="project" value="TreeGrafter"/>
</dbReference>
<evidence type="ECO:0000256" key="8">
    <source>
        <dbReference type="RuleBase" id="RU366032"/>
    </source>
</evidence>
<name>A0AAN7HQY3_9PEZI</name>
<comment type="similarity">
    <text evidence="1 8">Belongs to the PDK/BCKDK protein kinase family.</text>
</comment>
<keyword evidence="4 8" id="KW-0547">Nucleotide-binding</keyword>
<dbReference type="Pfam" id="PF10436">
    <property type="entry name" value="BCDHK_Adom3"/>
    <property type="match status" value="1"/>
</dbReference>
<feature type="domain" description="Histidine kinase/HSP90-like ATPase" evidence="10">
    <location>
        <begin position="286"/>
        <end position="484"/>
    </location>
</feature>
<feature type="region of interest" description="Disordered" evidence="9">
    <location>
        <begin position="322"/>
        <end position="357"/>
    </location>
</feature>
<keyword evidence="6 8" id="KW-0067">ATP-binding</keyword>
<dbReference type="AlphaFoldDB" id="A0AAN7HQY3"/>
<keyword evidence="3 8" id="KW-0808">Transferase</keyword>
<dbReference type="GO" id="GO:0004740">
    <property type="term" value="F:pyruvate dehydrogenase (acetyl-transferring) kinase activity"/>
    <property type="evidence" value="ECO:0007669"/>
    <property type="project" value="TreeGrafter"/>
</dbReference>